<dbReference type="Proteomes" id="UP001244872">
    <property type="component" value="Unassembled WGS sequence"/>
</dbReference>
<dbReference type="EMBL" id="JAVLRO010000021">
    <property type="protein sequence ID" value="MDR9879413.1"/>
    <property type="molecule type" value="Genomic_DNA"/>
</dbReference>
<keyword evidence="2" id="KW-1185">Reference proteome</keyword>
<evidence type="ECO:0000313" key="1">
    <source>
        <dbReference type="EMBL" id="MDR9879413.1"/>
    </source>
</evidence>
<protein>
    <submittedName>
        <fullName evidence="1">Uncharacterized protein</fullName>
    </submittedName>
</protein>
<name>A0ACC6LM70_9PSED</name>
<reference evidence="1" key="1">
    <citation type="submission" date="2023-07" db="EMBL/GenBank/DDBJ databases">
        <title>Bioagumentation of soil contaminated with hydrocarbons using Pseudomonas poae 7b strain.</title>
        <authorList>
            <person name="Kumor A."/>
        </authorList>
    </citation>
    <scope>NUCLEOTIDE SEQUENCE</scope>
    <source>
        <strain evidence="1">7b</strain>
    </source>
</reference>
<evidence type="ECO:0000313" key="2">
    <source>
        <dbReference type="Proteomes" id="UP001244872"/>
    </source>
</evidence>
<organism evidence="1 2">
    <name type="scientific">Pseudomonas allii</name>
    <dbReference type="NCBI Taxonomy" id="2740531"/>
    <lineage>
        <taxon>Bacteria</taxon>
        <taxon>Pseudomonadati</taxon>
        <taxon>Pseudomonadota</taxon>
        <taxon>Gammaproteobacteria</taxon>
        <taxon>Pseudomonadales</taxon>
        <taxon>Pseudomonadaceae</taxon>
        <taxon>Pseudomonas</taxon>
    </lineage>
</organism>
<sequence length="56" mass="6420">MANPLAFVIEQARDVLIWGRMSEFTLLTKYLAISLVFLWAGFAFFQTARKGFADVF</sequence>
<proteinExistence type="predicted"/>
<gene>
    <name evidence="1" type="ORF">RJC98_29945</name>
</gene>
<accession>A0ACC6LM70</accession>
<comment type="caution">
    <text evidence="1">The sequence shown here is derived from an EMBL/GenBank/DDBJ whole genome shotgun (WGS) entry which is preliminary data.</text>
</comment>